<reference evidence="2" key="1">
    <citation type="submission" date="2016-10" db="EMBL/GenBank/DDBJ databases">
        <authorList>
            <person name="Varghese N."/>
            <person name="Submissions S."/>
        </authorList>
    </citation>
    <scope>NUCLEOTIDE SEQUENCE [LARGE SCALE GENOMIC DNA]</scope>
    <source>
        <strain evidence="2">CGMCC 4.3516</strain>
    </source>
</reference>
<proteinExistence type="predicted"/>
<dbReference type="OrthoDB" id="9841532at2"/>
<evidence type="ECO:0000313" key="1">
    <source>
        <dbReference type="EMBL" id="SDD87526.1"/>
    </source>
</evidence>
<dbReference type="EMBL" id="FNAD01000008">
    <property type="protein sequence ID" value="SDD87526.1"/>
    <property type="molecule type" value="Genomic_DNA"/>
</dbReference>
<accession>A0A1G6YD60</accession>
<name>A0A1G6YD60_9ACTN</name>
<keyword evidence="2" id="KW-1185">Reference proteome</keyword>
<protein>
    <submittedName>
        <fullName evidence="1">Uncharacterized protein</fullName>
    </submittedName>
</protein>
<gene>
    <name evidence="1" type="ORF">SAMN05216270_108234</name>
</gene>
<sequence length="189" mass="20720">MEHTFPTRADADQFMAEHHPGAETMAAVTTLLGNPVLLDREQQVVIRIHDWSDDEEEPVVNIDHTSARNFIRDQDLADQAAILLEQHDTEPEHLKAVFADLIAIGGAGAPPAWAHDPRLGMLMRSEAIRGELESALATVNAVADHVARDVWSDRSATGATLAEVAKELHVEPGMLASMITADRRRTLDL</sequence>
<dbReference type="RefSeq" id="WP_091036806.1">
    <property type="nucleotide sequence ID" value="NZ_FNAD01000008.1"/>
</dbReference>
<evidence type="ECO:0000313" key="2">
    <source>
        <dbReference type="Proteomes" id="UP000198949"/>
    </source>
</evidence>
<dbReference type="AlphaFoldDB" id="A0A1G6YD60"/>
<dbReference type="Proteomes" id="UP000198949">
    <property type="component" value="Unassembled WGS sequence"/>
</dbReference>
<organism evidence="1 2">
    <name type="scientific">Glycomyces harbinensis</name>
    <dbReference type="NCBI Taxonomy" id="58114"/>
    <lineage>
        <taxon>Bacteria</taxon>
        <taxon>Bacillati</taxon>
        <taxon>Actinomycetota</taxon>
        <taxon>Actinomycetes</taxon>
        <taxon>Glycomycetales</taxon>
        <taxon>Glycomycetaceae</taxon>
        <taxon>Glycomyces</taxon>
    </lineage>
</organism>